<feature type="compositionally biased region" description="Gly residues" evidence="1">
    <location>
        <begin position="90"/>
        <end position="103"/>
    </location>
</feature>
<sequence length="139" mass="13834">MQSEPAIESRAAGRGRRRKQGNGSAEGPVFVDSSGRRSKVLRRVGLLLGVVCLAYTGVLGAAFMGWGTSLTPDSLFPDFSRAGDVPGGERPQGGIGRQAGLPGGSPSATPSTTPTPSATPSASASESVSASTSASGTAD</sequence>
<dbReference type="AlphaFoldDB" id="A0AB39QSS2"/>
<evidence type="ECO:0000256" key="1">
    <source>
        <dbReference type="SAM" id="MobiDB-lite"/>
    </source>
</evidence>
<reference evidence="3" key="1">
    <citation type="submission" date="2024-07" db="EMBL/GenBank/DDBJ databases">
        <authorList>
            <person name="Yu S.T."/>
        </authorList>
    </citation>
    <scope>NUCLEOTIDE SEQUENCE</scope>
    <source>
        <strain evidence="3">R39</strain>
    </source>
</reference>
<protein>
    <recommendedName>
        <fullName evidence="4">Bi-functional transferase/deacetylase</fullName>
    </recommendedName>
</protein>
<feature type="region of interest" description="Disordered" evidence="1">
    <location>
        <begin position="1"/>
        <end position="34"/>
    </location>
</feature>
<keyword evidence="2" id="KW-0812">Transmembrane</keyword>
<accession>A0AB39QSS2</accession>
<organism evidence="3">
    <name type="scientific">Streptomyces sp. R39</name>
    <dbReference type="NCBI Taxonomy" id="3238631"/>
    <lineage>
        <taxon>Bacteria</taxon>
        <taxon>Bacillati</taxon>
        <taxon>Actinomycetota</taxon>
        <taxon>Actinomycetes</taxon>
        <taxon>Kitasatosporales</taxon>
        <taxon>Streptomycetaceae</taxon>
        <taxon>Streptomyces</taxon>
    </lineage>
</organism>
<evidence type="ECO:0000313" key="3">
    <source>
        <dbReference type="EMBL" id="XDQ45691.1"/>
    </source>
</evidence>
<keyword evidence="2" id="KW-1133">Transmembrane helix</keyword>
<dbReference type="RefSeq" id="WP_369224548.1">
    <property type="nucleotide sequence ID" value="NZ_CP163441.1"/>
</dbReference>
<keyword evidence="2" id="KW-0472">Membrane</keyword>
<evidence type="ECO:0008006" key="4">
    <source>
        <dbReference type="Google" id="ProtNLM"/>
    </source>
</evidence>
<feature type="region of interest" description="Disordered" evidence="1">
    <location>
        <begin position="74"/>
        <end position="139"/>
    </location>
</feature>
<feature type="transmembrane region" description="Helical" evidence="2">
    <location>
        <begin position="44"/>
        <end position="66"/>
    </location>
</feature>
<proteinExistence type="predicted"/>
<name>A0AB39QSS2_9ACTN</name>
<dbReference type="EMBL" id="CP163441">
    <property type="protein sequence ID" value="XDQ45691.1"/>
    <property type="molecule type" value="Genomic_DNA"/>
</dbReference>
<gene>
    <name evidence="3" type="ORF">AB5J52_27480</name>
</gene>
<evidence type="ECO:0000256" key="2">
    <source>
        <dbReference type="SAM" id="Phobius"/>
    </source>
</evidence>
<feature type="compositionally biased region" description="Low complexity" evidence="1">
    <location>
        <begin position="104"/>
        <end position="139"/>
    </location>
</feature>